<dbReference type="InterPro" id="IPR007497">
    <property type="entry name" value="SIMPL/DUF541"/>
</dbReference>
<dbReference type="GO" id="GO:0006974">
    <property type="term" value="P:DNA damage response"/>
    <property type="evidence" value="ECO:0007669"/>
    <property type="project" value="TreeGrafter"/>
</dbReference>
<dbReference type="InterPro" id="IPR052022">
    <property type="entry name" value="26kDa_periplasmic_antigen"/>
</dbReference>
<dbReference type="PANTHER" id="PTHR34387:SF1">
    <property type="entry name" value="PERIPLASMIC IMMUNOGENIC PROTEIN"/>
    <property type="match status" value="1"/>
</dbReference>
<evidence type="ECO:0000256" key="1">
    <source>
        <dbReference type="SAM" id="MobiDB-lite"/>
    </source>
</evidence>
<feature type="compositionally biased region" description="Pro residues" evidence="1">
    <location>
        <begin position="204"/>
        <end position="215"/>
    </location>
</feature>
<accession>A0A8T4IHU5</accession>
<dbReference type="Pfam" id="PF04402">
    <property type="entry name" value="SIMPL"/>
    <property type="match status" value="1"/>
</dbReference>
<evidence type="ECO:0000313" key="3">
    <source>
        <dbReference type="Proteomes" id="UP000676996"/>
    </source>
</evidence>
<feature type="region of interest" description="Disordered" evidence="1">
    <location>
        <begin position="199"/>
        <end position="219"/>
    </location>
</feature>
<proteinExistence type="predicted"/>
<dbReference type="EMBL" id="JAGRQC010000001">
    <property type="protein sequence ID" value="MBR0551776.1"/>
    <property type="molecule type" value="Genomic_DNA"/>
</dbReference>
<reference evidence="2" key="1">
    <citation type="submission" date="2021-04" db="EMBL/GenBank/DDBJ databases">
        <title>Ouciella asimina sp. nov., isolated from the surface seawater in the hydrothermal field of Okinawa Trough.</title>
        <authorList>
            <person name="Shuang W."/>
        </authorList>
    </citation>
    <scope>NUCLEOTIDE SEQUENCE</scope>
    <source>
        <strain evidence="2">LXI357</strain>
    </source>
</reference>
<dbReference type="RefSeq" id="WP_284053040.1">
    <property type="nucleotide sequence ID" value="NZ_JAGRQC010000001.1"/>
</dbReference>
<protein>
    <submittedName>
        <fullName evidence="2">SIMPL domain-containing protein</fullName>
    </submittedName>
</protein>
<evidence type="ECO:0000313" key="2">
    <source>
        <dbReference type="EMBL" id="MBR0551776.1"/>
    </source>
</evidence>
<keyword evidence="3" id="KW-1185">Reference proteome</keyword>
<sequence length="235" mass="24345">MTTTSGIQAADLALQPGETLLEVQAQGETVTLPDAALISVGVVSTGTTAREATGANATDMAKVVAAIKAAGIEDRYIRTQQINVSPRFARDGANDYQGQARITGYVARNSVSVTVTDLGKASKVIDAAFGAGANSVSGPNLTLLDDHDALDAARRDGIAKARAEAATYADSLGMRVSRVIRVSERGNSARPVNYVTVTASRVGAPPPPPPPPPPVAGGEMRQQINVWVDFALVPK</sequence>
<comment type="caution">
    <text evidence="2">The sequence shown here is derived from an EMBL/GenBank/DDBJ whole genome shotgun (WGS) entry which is preliminary data.</text>
</comment>
<name>A0A8T4IHU5_9SPHN</name>
<dbReference type="Gene3D" id="3.30.110.170">
    <property type="entry name" value="Protein of unknown function (DUF541), domain 1"/>
    <property type="match status" value="1"/>
</dbReference>
<organism evidence="2 3">
    <name type="scientific">Stakelama marina</name>
    <dbReference type="NCBI Taxonomy" id="2826939"/>
    <lineage>
        <taxon>Bacteria</taxon>
        <taxon>Pseudomonadati</taxon>
        <taxon>Pseudomonadota</taxon>
        <taxon>Alphaproteobacteria</taxon>
        <taxon>Sphingomonadales</taxon>
        <taxon>Sphingomonadaceae</taxon>
        <taxon>Stakelama</taxon>
    </lineage>
</organism>
<dbReference type="AlphaFoldDB" id="A0A8T4IHU5"/>
<dbReference type="PANTHER" id="PTHR34387">
    <property type="entry name" value="SLR1258 PROTEIN"/>
    <property type="match status" value="1"/>
</dbReference>
<dbReference type="Gene3D" id="3.30.70.2970">
    <property type="entry name" value="Protein of unknown function (DUF541), domain 2"/>
    <property type="match status" value="1"/>
</dbReference>
<gene>
    <name evidence="2" type="ORF">J7S20_04570</name>
</gene>
<dbReference type="Proteomes" id="UP000676996">
    <property type="component" value="Unassembled WGS sequence"/>
</dbReference>